<keyword evidence="4 6" id="KW-1133">Transmembrane helix</keyword>
<dbReference type="Pfam" id="PF07690">
    <property type="entry name" value="MFS_1"/>
    <property type="match status" value="1"/>
</dbReference>
<dbReference type="Gene3D" id="1.20.1250.20">
    <property type="entry name" value="MFS general substrate transporter like domains"/>
    <property type="match status" value="1"/>
</dbReference>
<gene>
    <name evidence="8" type="ORF">HER39_20540</name>
</gene>
<reference evidence="8 9" key="1">
    <citation type="submission" date="2020-04" db="EMBL/GenBank/DDBJ databases">
        <authorList>
            <person name="Liu S."/>
        </authorList>
    </citation>
    <scope>NUCLEOTIDE SEQUENCE [LARGE SCALE GENOMIC DNA]</scope>
    <source>
        <strain evidence="8 9">CGMCC 1.15091</strain>
    </source>
</reference>
<dbReference type="SUPFAM" id="SSF103473">
    <property type="entry name" value="MFS general substrate transporter"/>
    <property type="match status" value="1"/>
</dbReference>
<organism evidence="8 9">
    <name type="scientific">Arthrobacter deserti</name>
    <dbReference type="NCBI Taxonomy" id="1742687"/>
    <lineage>
        <taxon>Bacteria</taxon>
        <taxon>Bacillati</taxon>
        <taxon>Actinomycetota</taxon>
        <taxon>Actinomycetes</taxon>
        <taxon>Micrococcales</taxon>
        <taxon>Micrococcaceae</taxon>
        <taxon>Arthrobacter</taxon>
    </lineage>
</organism>
<name>A0ABX1JUD0_9MICC</name>
<evidence type="ECO:0000256" key="5">
    <source>
        <dbReference type="ARBA" id="ARBA00023136"/>
    </source>
</evidence>
<evidence type="ECO:0000256" key="4">
    <source>
        <dbReference type="ARBA" id="ARBA00022989"/>
    </source>
</evidence>
<evidence type="ECO:0000256" key="2">
    <source>
        <dbReference type="ARBA" id="ARBA00022448"/>
    </source>
</evidence>
<accession>A0ABX1JUD0</accession>
<dbReference type="InterPro" id="IPR036259">
    <property type="entry name" value="MFS_trans_sf"/>
</dbReference>
<evidence type="ECO:0000313" key="8">
    <source>
        <dbReference type="EMBL" id="NKX52917.1"/>
    </source>
</evidence>
<evidence type="ECO:0000259" key="7">
    <source>
        <dbReference type="PROSITE" id="PS50850"/>
    </source>
</evidence>
<comment type="caution">
    <text evidence="8">The sequence shown here is derived from an EMBL/GenBank/DDBJ whole genome shotgun (WGS) entry which is preliminary data.</text>
</comment>
<evidence type="ECO:0000313" key="9">
    <source>
        <dbReference type="Proteomes" id="UP000523795"/>
    </source>
</evidence>
<evidence type="ECO:0000256" key="6">
    <source>
        <dbReference type="SAM" id="Phobius"/>
    </source>
</evidence>
<dbReference type="PANTHER" id="PTHR42718">
    <property type="entry name" value="MAJOR FACILITATOR SUPERFAMILY MULTIDRUG TRANSPORTER MFSC"/>
    <property type="match status" value="1"/>
</dbReference>
<feature type="non-terminal residue" evidence="8">
    <location>
        <position position="179"/>
    </location>
</feature>
<keyword evidence="9" id="KW-1185">Reference proteome</keyword>
<protein>
    <submittedName>
        <fullName evidence="8">MFS transporter</fullName>
    </submittedName>
</protein>
<comment type="subcellular location">
    <subcellularLocation>
        <location evidence="1">Cell membrane</location>
        <topology evidence="1">Multi-pass membrane protein</topology>
    </subcellularLocation>
</comment>
<proteinExistence type="predicted"/>
<keyword evidence="5 6" id="KW-0472">Membrane</keyword>
<feature type="domain" description="Major facilitator superfamily (MFS) profile" evidence="7">
    <location>
        <begin position="14"/>
        <end position="179"/>
    </location>
</feature>
<feature type="transmembrane region" description="Helical" evidence="6">
    <location>
        <begin position="146"/>
        <end position="171"/>
    </location>
</feature>
<sequence>MKTQHYDVRYERRTVALLSLGFGLVGLDRWIISPLFPSMMKDLGLNYQDLGNIIGALGLAWGASALVMGGLSDRLGRRKVLVGSIIMFSACSLLTGLAGGLMSLIMIRVVMGITEGAFSPAAVAAAAGASRPQRRGLDMGIQQSTFALFGIGLGPIIATQLLLVVPSWHWVFGIMLVPG</sequence>
<evidence type="ECO:0000256" key="3">
    <source>
        <dbReference type="ARBA" id="ARBA00022692"/>
    </source>
</evidence>
<evidence type="ECO:0000256" key="1">
    <source>
        <dbReference type="ARBA" id="ARBA00004651"/>
    </source>
</evidence>
<feature type="transmembrane region" description="Helical" evidence="6">
    <location>
        <begin position="12"/>
        <end position="32"/>
    </location>
</feature>
<dbReference type="InterPro" id="IPR020846">
    <property type="entry name" value="MFS_dom"/>
</dbReference>
<keyword evidence="3 6" id="KW-0812">Transmembrane</keyword>
<dbReference type="EMBL" id="JAAZSR010000858">
    <property type="protein sequence ID" value="NKX52917.1"/>
    <property type="molecule type" value="Genomic_DNA"/>
</dbReference>
<dbReference type="InterPro" id="IPR005829">
    <property type="entry name" value="Sugar_transporter_CS"/>
</dbReference>
<feature type="transmembrane region" description="Helical" evidence="6">
    <location>
        <begin position="105"/>
        <end position="126"/>
    </location>
</feature>
<dbReference type="Proteomes" id="UP000523795">
    <property type="component" value="Unassembled WGS sequence"/>
</dbReference>
<dbReference type="InterPro" id="IPR011701">
    <property type="entry name" value="MFS"/>
</dbReference>
<dbReference type="PANTHER" id="PTHR42718:SF9">
    <property type="entry name" value="MAJOR FACILITATOR SUPERFAMILY MULTIDRUG TRANSPORTER MFSC"/>
    <property type="match status" value="1"/>
</dbReference>
<dbReference type="PROSITE" id="PS00216">
    <property type="entry name" value="SUGAR_TRANSPORT_1"/>
    <property type="match status" value="1"/>
</dbReference>
<feature type="transmembrane region" description="Helical" evidence="6">
    <location>
        <begin position="80"/>
        <end position="99"/>
    </location>
</feature>
<keyword evidence="2" id="KW-0813">Transport</keyword>
<feature type="transmembrane region" description="Helical" evidence="6">
    <location>
        <begin position="52"/>
        <end position="71"/>
    </location>
</feature>
<dbReference type="PROSITE" id="PS50850">
    <property type="entry name" value="MFS"/>
    <property type="match status" value="1"/>
</dbReference>